<keyword evidence="4" id="KW-0067">ATP-binding</keyword>
<dbReference type="GO" id="GO:0004386">
    <property type="term" value="F:helicase activity"/>
    <property type="evidence" value="ECO:0007669"/>
    <property type="project" value="UniProtKB-KW"/>
</dbReference>
<dbReference type="Proteomes" id="UP001595699">
    <property type="component" value="Unassembled WGS sequence"/>
</dbReference>
<keyword evidence="5" id="KW-1185">Reference proteome</keyword>
<keyword evidence="4" id="KW-0347">Helicase</keyword>
<comment type="caution">
    <text evidence="4">The sequence shown here is derived from an EMBL/GenBank/DDBJ whole genome shotgun (WGS) entry which is preliminary data.</text>
</comment>
<gene>
    <name evidence="4" type="ORF">ACFOUW_08165</name>
</gene>
<keyword evidence="4" id="KW-0547">Nucleotide-binding</keyword>
<accession>A0ABV7Y9Z5</accession>
<dbReference type="RefSeq" id="WP_205117058.1">
    <property type="nucleotide sequence ID" value="NZ_JAFBCM010000001.1"/>
</dbReference>
<evidence type="ECO:0000256" key="1">
    <source>
        <dbReference type="SAM" id="MobiDB-lite"/>
    </source>
</evidence>
<sequence length="763" mass="80391">MPPSPPRPASLADTLRALSDEELVAVFQARPDLVTPLPPDLDQVAARAVTRSSVVRVLDRLDRRALTAVLALVLLTGRREPTSVASLDALMGTTGVQVRALLASLRSLALAYGPDSDLAVPPVLAEIFGPYPAGLGPPAAVALASAGPARLALAEKLADGAVIEGLLDEAGPEARQIAERMAVGPPVAELARADRELTVETARNPVEALLARGLLAAIDGRTVILPREVALHLRGGQISPAAELVPPPLEGTTRDPALISRTAAGTTLEVVRRVEALLDDWGAAPPAVLKAGGLGVRDLRRAASRIGAEETEAALLLECAYAAGLVGPTEDETWLPTPAYDAWLVQDPSRRWAVLAAAWFGSTRVAALAGSRDERDRLRSVLSPELDRKVAPELRQLVLDTLASATPGTGLTPETVLAAVRWRRPRRTNPFVEDLVRWTLAEAALLGVTGLSSLSAHGRALAAAGDVARALAPLLPEPVDHVLLQADLTAVAPGPLRPDLARSLAELADAESHGGATVYRFTPESVRRALDTGRSASDLHELLALHSTTPVPQPLTYLIDDVARRHGHLRVGTASCYLRCDDETLLSTLVADRRTAPLRLRRLAPTVLISQQPVKVVVDDLRALGYAPVPETPDGALLLSAPRSGRAPERRPRTGVTPPDPAVFVAAVRALRAGDRARSARPEGAVIGRMPRTASTEAVEVLKAAVAGGFSVWMGYVDQHGGASDRIVDPVRIDGGQLTAFDHAAGSPRTFALHRITGAAPVD</sequence>
<evidence type="ECO:0000313" key="4">
    <source>
        <dbReference type="EMBL" id="MFC3760810.1"/>
    </source>
</evidence>
<evidence type="ECO:0000313" key="5">
    <source>
        <dbReference type="Proteomes" id="UP001595699"/>
    </source>
</evidence>
<dbReference type="InterPro" id="IPR032830">
    <property type="entry name" value="XPB/Ssl2_N"/>
</dbReference>
<dbReference type="PROSITE" id="PS52050">
    <property type="entry name" value="WYL"/>
    <property type="match status" value="1"/>
</dbReference>
<protein>
    <submittedName>
        <fullName evidence="4">Helicase-associated domain-containing protein</fullName>
    </submittedName>
</protein>
<keyword evidence="4" id="KW-0378">Hydrolase</keyword>
<evidence type="ECO:0000259" key="2">
    <source>
        <dbReference type="Pfam" id="PF13280"/>
    </source>
</evidence>
<organism evidence="4 5">
    <name type="scientific">Tenggerimyces flavus</name>
    <dbReference type="NCBI Taxonomy" id="1708749"/>
    <lineage>
        <taxon>Bacteria</taxon>
        <taxon>Bacillati</taxon>
        <taxon>Actinomycetota</taxon>
        <taxon>Actinomycetes</taxon>
        <taxon>Propionibacteriales</taxon>
        <taxon>Nocardioidaceae</taxon>
        <taxon>Tenggerimyces</taxon>
    </lineage>
</organism>
<dbReference type="EMBL" id="JBHRZH010000006">
    <property type="protein sequence ID" value="MFC3760810.1"/>
    <property type="molecule type" value="Genomic_DNA"/>
</dbReference>
<dbReference type="Pfam" id="PF13625">
    <property type="entry name" value="Helicase_C_3"/>
    <property type="match status" value="1"/>
</dbReference>
<dbReference type="InterPro" id="IPR026881">
    <property type="entry name" value="WYL_dom"/>
</dbReference>
<feature type="domain" description="WYL" evidence="2">
    <location>
        <begin position="698"/>
        <end position="759"/>
    </location>
</feature>
<reference evidence="5" key="1">
    <citation type="journal article" date="2019" name="Int. J. Syst. Evol. Microbiol.">
        <title>The Global Catalogue of Microorganisms (GCM) 10K type strain sequencing project: providing services to taxonomists for standard genome sequencing and annotation.</title>
        <authorList>
            <consortium name="The Broad Institute Genomics Platform"/>
            <consortium name="The Broad Institute Genome Sequencing Center for Infectious Disease"/>
            <person name="Wu L."/>
            <person name="Ma J."/>
        </authorList>
    </citation>
    <scope>NUCLEOTIDE SEQUENCE [LARGE SCALE GENOMIC DNA]</scope>
    <source>
        <strain evidence="5">CGMCC 4.7241</strain>
    </source>
</reference>
<evidence type="ECO:0000259" key="3">
    <source>
        <dbReference type="Pfam" id="PF13625"/>
    </source>
</evidence>
<proteinExistence type="predicted"/>
<feature type="domain" description="Helicase XPB/Ssl2 N-terminal" evidence="3">
    <location>
        <begin position="482"/>
        <end position="604"/>
    </location>
</feature>
<dbReference type="Pfam" id="PF13280">
    <property type="entry name" value="WYL"/>
    <property type="match status" value="1"/>
</dbReference>
<feature type="region of interest" description="Disordered" evidence="1">
    <location>
        <begin position="635"/>
        <end position="659"/>
    </location>
</feature>
<name>A0ABV7Y9Z5_9ACTN</name>